<accession>A0A0L0FP55</accession>
<dbReference type="GeneID" id="25910288"/>
<sequence length="495" mass="57047">MRFFIVNCVLATYVLEAEGLSIRALHSVDRPNTLYMDGEDMLFLRANQDEIADAVTDIIERAETYMEMDLLTVLDKGKAPPFDGAEINDYFSFSPYYWLANEAPCLDEDLCVNESNTADDMARHELLTDSDFKDTLTNKQYERLYKDFAPAAEKKCYEADVYVKCDGDVNPHADLKHDKDARNRMLSAIYSGSMAFWYSGEEKYAEMASKWLQAWFVNKDTRMNPHMNFAQGIPGTDISGQKYGLIEMQRFPLDVFECAEVLKAGHSKHWSDSDHDKLQQWQGDFLKWMKNSEMANEAGDTYNNHATWEAFLRFYLSARTLQPDDVWEAMGDITTNVMDTQFSYDAILPYETFRPLSRHYYSYGLLPLVRAASILKQFYNRFGEGYTNPDYFGNYLFTYTNLGTHVSLLEGMSKIHSYATEAEVYPFPDTETDWLKLESGSIFDYEEIVVIGTKYAPSTPTDTYLEDLKMISGYDKSQSRKSALRLMFSDNESTK</sequence>
<dbReference type="STRING" id="667725.A0A0L0FP55"/>
<evidence type="ECO:0000256" key="1">
    <source>
        <dbReference type="ARBA" id="ARBA00022729"/>
    </source>
</evidence>
<dbReference type="eggNOG" id="ENOG502QSID">
    <property type="taxonomic scope" value="Eukaryota"/>
</dbReference>
<dbReference type="Pfam" id="PF05426">
    <property type="entry name" value="Alginate_lyase"/>
    <property type="match status" value="1"/>
</dbReference>
<gene>
    <name evidence="5" type="ORF">SARC_09784</name>
</gene>
<proteinExistence type="predicted"/>
<protein>
    <recommendedName>
        <fullName evidence="4">Alginate lyase domain-containing protein</fullName>
    </recommendedName>
</protein>
<keyword evidence="1 3" id="KW-0732">Signal</keyword>
<feature type="chain" id="PRO_5005538706" description="Alginate lyase domain-containing protein" evidence="3">
    <location>
        <begin position="20"/>
        <end position="495"/>
    </location>
</feature>
<dbReference type="OrthoDB" id="63533at2759"/>
<name>A0A0L0FP55_9EUKA</name>
<organism evidence="5 6">
    <name type="scientific">Sphaeroforma arctica JP610</name>
    <dbReference type="NCBI Taxonomy" id="667725"/>
    <lineage>
        <taxon>Eukaryota</taxon>
        <taxon>Ichthyosporea</taxon>
        <taxon>Ichthyophonida</taxon>
        <taxon>Sphaeroforma</taxon>
    </lineage>
</organism>
<evidence type="ECO:0000256" key="3">
    <source>
        <dbReference type="SAM" id="SignalP"/>
    </source>
</evidence>
<reference evidence="5 6" key="1">
    <citation type="submission" date="2011-02" db="EMBL/GenBank/DDBJ databases">
        <title>The Genome Sequence of Sphaeroforma arctica JP610.</title>
        <authorList>
            <consortium name="The Broad Institute Genome Sequencing Platform"/>
            <person name="Russ C."/>
            <person name="Cuomo C."/>
            <person name="Young S.K."/>
            <person name="Zeng Q."/>
            <person name="Gargeya S."/>
            <person name="Alvarado L."/>
            <person name="Berlin A."/>
            <person name="Chapman S.B."/>
            <person name="Chen Z."/>
            <person name="Freedman E."/>
            <person name="Gellesch M."/>
            <person name="Goldberg J."/>
            <person name="Griggs A."/>
            <person name="Gujja S."/>
            <person name="Heilman E."/>
            <person name="Heiman D."/>
            <person name="Howarth C."/>
            <person name="Mehta T."/>
            <person name="Neiman D."/>
            <person name="Pearson M."/>
            <person name="Roberts A."/>
            <person name="Saif S."/>
            <person name="Shea T."/>
            <person name="Shenoy N."/>
            <person name="Sisk P."/>
            <person name="Stolte C."/>
            <person name="Sykes S."/>
            <person name="White J."/>
            <person name="Yandava C."/>
            <person name="Burger G."/>
            <person name="Gray M.W."/>
            <person name="Holland P.W.H."/>
            <person name="King N."/>
            <person name="Lang F.B.F."/>
            <person name="Roger A.J."/>
            <person name="Ruiz-Trillo I."/>
            <person name="Haas B."/>
            <person name="Nusbaum C."/>
            <person name="Birren B."/>
        </authorList>
    </citation>
    <scope>NUCLEOTIDE SEQUENCE [LARGE SCALE GENOMIC DNA]</scope>
    <source>
        <strain evidence="5 6">JP610</strain>
    </source>
</reference>
<dbReference type="RefSeq" id="XP_014151665.1">
    <property type="nucleotide sequence ID" value="XM_014296190.1"/>
</dbReference>
<evidence type="ECO:0000313" key="6">
    <source>
        <dbReference type="Proteomes" id="UP000054560"/>
    </source>
</evidence>
<dbReference type="GO" id="GO:0016829">
    <property type="term" value="F:lyase activity"/>
    <property type="evidence" value="ECO:0007669"/>
    <property type="project" value="UniProtKB-KW"/>
</dbReference>
<evidence type="ECO:0000313" key="5">
    <source>
        <dbReference type="EMBL" id="KNC77763.1"/>
    </source>
</evidence>
<evidence type="ECO:0000259" key="4">
    <source>
        <dbReference type="Pfam" id="PF05426"/>
    </source>
</evidence>
<keyword evidence="6" id="KW-1185">Reference proteome</keyword>
<evidence type="ECO:0000256" key="2">
    <source>
        <dbReference type="ARBA" id="ARBA00023239"/>
    </source>
</evidence>
<dbReference type="InterPro" id="IPR008397">
    <property type="entry name" value="Alginate_lyase_dom"/>
</dbReference>
<dbReference type="InterPro" id="IPR008929">
    <property type="entry name" value="Chondroitin_lyas"/>
</dbReference>
<dbReference type="Gene3D" id="1.50.10.100">
    <property type="entry name" value="Chondroitin AC/alginate lyase"/>
    <property type="match status" value="1"/>
</dbReference>
<dbReference type="AlphaFoldDB" id="A0A0L0FP55"/>
<keyword evidence="2" id="KW-0456">Lyase</keyword>
<feature type="signal peptide" evidence="3">
    <location>
        <begin position="1"/>
        <end position="19"/>
    </location>
</feature>
<dbReference type="SUPFAM" id="SSF48230">
    <property type="entry name" value="Chondroitin AC/alginate lyase"/>
    <property type="match status" value="1"/>
</dbReference>
<feature type="domain" description="Alginate lyase" evidence="4">
    <location>
        <begin position="138"/>
        <end position="377"/>
    </location>
</feature>
<dbReference type="Proteomes" id="UP000054560">
    <property type="component" value="Unassembled WGS sequence"/>
</dbReference>
<dbReference type="EMBL" id="KQ242640">
    <property type="protein sequence ID" value="KNC77763.1"/>
    <property type="molecule type" value="Genomic_DNA"/>
</dbReference>